<evidence type="ECO:0000313" key="1">
    <source>
        <dbReference type="EMBL" id="KAI4463317.1"/>
    </source>
</evidence>
<sequence length="425" mass="48396">MLVKSKKLVSALQICYKAGNLNRIAIDEVHCCSEWGHDFRPDYRYLGLLKNLFEGVPLIGLTATATTFVLNDIREMLEIAAATVIKAPFDRPNLCYKVISKPSKFDECIELLNKIITDFQSSSGIIYAISIKECEDIAKALRKIGVSVCVYHAQLISDVKVKLYNKWMKNSYQIVVATIAFGLGIDKPDVRFVIHFSLPKTIEDLYQQAGRAGRDGEPATCIVLYRLSDYLKHTGFAKSKKDIQGASDVLNYSLNLKKCRHALIGFHFEENNNIQCKTMCDNCLRSAEPEYFSLKRACTEIYKTIDDAKKKEVDLTLIKLLDSWFKLYKVQILKTDAEDIVAHLLSSNALKEEKCYTSYNVICYIKNTYETIPEHGLDVYMRRNAALRRYLGPPSLENVRNPKRKLEDRDAPSTSNIEKIIVIDN</sequence>
<keyword evidence="1" id="KW-0378">Hydrolase</keyword>
<keyword evidence="2" id="KW-1185">Reference proteome</keyword>
<dbReference type="EMBL" id="CM043018">
    <property type="protein sequence ID" value="KAI4463317.1"/>
    <property type="molecule type" value="Genomic_DNA"/>
</dbReference>
<keyword evidence="1" id="KW-0547">Nucleotide-binding</keyword>
<keyword evidence="1" id="KW-0347">Helicase</keyword>
<dbReference type="Proteomes" id="UP001056778">
    <property type="component" value="Chromosome 4"/>
</dbReference>
<name>A0ACB9T945_HOLOL</name>
<keyword evidence="1" id="KW-0067">ATP-binding</keyword>
<gene>
    <name evidence="1" type="ORF">MML48_4g00006559</name>
</gene>
<organism evidence="1 2">
    <name type="scientific">Holotrichia oblita</name>
    <name type="common">Chafer beetle</name>
    <dbReference type="NCBI Taxonomy" id="644536"/>
    <lineage>
        <taxon>Eukaryota</taxon>
        <taxon>Metazoa</taxon>
        <taxon>Ecdysozoa</taxon>
        <taxon>Arthropoda</taxon>
        <taxon>Hexapoda</taxon>
        <taxon>Insecta</taxon>
        <taxon>Pterygota</taxon>
        <taxon>Neoptera</taxon>
        <taxon>Endopterygota</taxon>
        <taxon>Coleoptera</taxon>
        <taxon>Polyphaga</taxon>
        <taxon>Scarabaeiformia</taxon>
        <taxon>Scarabaeidae</taxon>
        <taxon>Melolonthinae</taxon>
        <taxon>Holotrichia</taxon>
    </lineage>
</organism>
<comment type="caution">
    <text evidence="1">The sequence shown here is derived from an EMBL/GenBank/DDBJ whole genome shotgun (WGS) entry which is preliminary data.</text>
</comment>
<accession>A0ACB9T945</accession>
<proteinExistence type="predicted"/>
<evidence type="ECO:0000313" key="2">
    <source>
        <dbReference type="Proteomes" id="UP001056778"/>
    </source>
</evidence>
<reference evidence="1" key="1">
    <citation type="submission" date="2022-04" db="EMBL/GenBank/DDBJ databases">
        <title>Chromosome-scale genome assembly of Holotrichia oblita Faldermann.</title>
        <authorList>
            <person name="Rongchong L."/>
        </authorList>
    </citation>
    <scope>NUCLEOTIDE SEQUENCE</scope>
    <source>
        <strain evidence="1">81SQS9</strain>
    </source>
</reference>
<protein>
    <submittedName>
        <fullName evidence="1">Dna helicase recq family member</fullName>
    </submittedName>
</protein>